<evidence type="ECO:0000256" key="7">
    <source>
        <dbReference type="SAM" id="Phobius"/>
    </source>
</evidence>
<dbReference type="AlphaFoldDB" id="A0A0K6I4V3"/>
<dbReference type="PANTHER" id="PTHR30606:SF10">
    <property type="entry name" value="PHOSPHATIDYLINOSITOL MANNOSIDE ACYLTRANSFERASE"/>
    <property type="match status" value="1"/>
</dbReference>
<dbReference type="EMBL" id="CYHF01000006">
    <property type="protein sequence ID" value="CUA98111.1"/>
    <property type="molecule type" value="Genomic_DNA"/>
</dbReference>
<dbReference type="PANTHER" id="PTHR30606">
    <property type="entry name" value="LIPID A BIOSYNTHESIS LAUROYL ACYLTRANSFERASE"/>
    <property type="match status" value="1"/>
</dbReference>
<reference evidence="9" key="1">
    <citation type="submission" date="2015-08" db="EMBL/GenBank/DDBJ databases">
        <authorList>
            <person name="Varghese N."/>
        </authorList>
    </citation>
    <scope>NUCLEOTIDE SEQUENCE [LARGE SCALE GENOMIC DNA]</scope>
    <source>
        <strain evidence="9">DSM 18181</strain>
    </source>
</reference>
<dbReference type="GO" id="GO:0016746">
    <property type="term" value="F:acyltransferase activity"/>
    <property type="evidence" value="ECO:0007669"/>
    <property type="project" value="UniProtKB-KW"/>
</dbReference>
<dbReference type="CDD" id="cd07984">
    <property type="entry name" value="LPLAT_LABLAT-like"/>
    <property type="match status" value="1"/>
</dbReference>
<dbReference type="GO" id="GO:0009247">
    <property type="term" value="P:glycolipid biosynthetic process"/>
    <property type="evidence" value="ECO:0007669"/>
    <property type="project" value="UniProtKB-ARBA"/>
</dbReference>
<keyword evidence="2" id="KW-1003">Cell membrane</keyword>
<dbReference type="STRING" id="339866.GCA_001418255_02011"/>
<evidence type="ECO:0000313" key="9">
    <source>
        <dbReference type="Proteomes" id="UP000183649"/>
    </source>
</evidence>
<dbReference type="GO" id="GO:0005886">
    <property type="term" value="C:plasma membrane"/>
    <property type="evidence" value="ECO:0007669"/>
    <property type="project" value="UniProtKB-SubCell"/>
</dbReference>
<dbReference type="Proteomes" id="UP000183649">
    <property type="component" value="Unassembled WGS sequence"/>
</dbReference>
<evidence type="ECO:0000256" key="1">
    <source>
        <dbReference type="ARBA" id="ARBA00004533"/>
    </source>
</evidence>
<comment type="subcellular location">
    <subcellularLocation>
        <location evidence="1">Cell inner membrane</location>
    </subcellularLocation>
</comment>
<dbReference type="InterPro" id="IPR004960">
    <property type="entry name" value="LipA_acyltrans"/>
</dbReference>
<keyword evidence="7" id="KW-0812">Transmembrane</keyword>
<dbReference type="Pfam" id="PF03279">
    <property type="entry name" value="Lip_A_acyltrans"/>
    <property type="match status" value="1"/>
</dbReference>
<keyword evidence="5 7" id="KW-0472">Membrane</keyword>
<evidence type="ECO:0000313" key="8">
    <source>
        <dbReference type="EMBL" id="CUA98111.1"/>
    </source>
</evidence>
<feature type="transmembrane region" description="Helical" evidence="7">
    <location>
        <begin position="30"/>
        <end position="56"/>
    </location>
</feature>
<gene>
    <name evidence="8" type="ORF">Ga0061069_106220</name>
</gene>
<accession>A0A0K6I4V3</accession>
<keyword evidence="4 8" id="KW-0808">Transferase</keyword>
<evidence type="ECO:0000256" key="6">
    <source>
        <dbReference type="ARBA" id="ARBA00023315"/>
    </source>
</evidence>
<evidence type="ECO:0000256" key="3">
    <source>
        <dbReference type="ARBA" id="ARBA00022519"/>
    </source>
</evidence>
<protein>
    <submittedName>
        <fullName evidence="8">Lauroyl/myristoyl acyltransferase</fullName>
    </submittedName>
</protein>
<organism evidence="8 9">
    <name type="scientific">Thiomonas bhubaneswarensis</name>
    <dbReference type="NCBI Taxonomy" id="339866"/>
    <lineage>
        <taxon>Bacteria</taxon>
        <taxon>Pseudomonadati</taxon>
        <taxon>Pseudomonadota</taxon>
        <taxon>Betaproteobacteria</taxon>
        <taxon>Burkholderiales</taxon>
        <taxon>Thiomonas</taxon>
    </lineage>
</organism>
<keyword evidence="6 8" id="KW-0012">Acyltransferase</keyword>
<dbReference type="PIRSF" id="PIRSF026649">
    <property type="entry name" value="MsbB"/>
    <property type="match status" value="1"/>
</dbReference>
<dbReference type="NCBIfam" id="NF006487">
    <property type="entry name" value="PRK08905.1"/>
    <property type="match status" value="1"/>
</dbReference>
<sequence length="315" mass="34665">MHSMSAHRLQGFVTWHPLIYRDFPIVLLRVFRWLSVLPLGLLQALGAALGLLVYALSGVYRQRLRAHLQQAGYDPQRLARKAAAHAGRMVGELPVVWFRRGAAAPVHRVEVIGKEHVDAVRAEGLGVLYLTPHLGCFEISAQMAALWGPITVMFRPPRKRALLPLALASRQRHNLATAPANLAGVRQLLRALRAGEAVGLLPDQAPGNGEGVWADFFGRPAYTMTLPARLVQLGKARIILASALRQPSGRGYVLTLEPFPEPLDADPQRAATQINHALEALIRRAPEQYLWAYNRYKRPAGAEPPPAQHGEELAA</sequence>
<evidence type="ECO:0000256" key="2">
    <source>
        <dbReference type="ARBA" id="ARBA00022475"/>
    </source>
</evidence>
<evidence type="ECO:0000256" key="4">
    <source>
        <dbReference type="ARBA" id="ARBA00022679"/>
    </source>
</evidence>
<keyword evidence="9" id="KW-1185">Reference proteome</keyword>
<keyword evidence="3" id="KW-0997">Cell inner membrane</keyword>
<name>A0A0K6I4V3_9BURK</name>
<keyword evidence="7" id="KW-1133">Transmembrane helix</keyword>
<evidence type="ECO:0000256" key="5">
    <source>
        <dbReference type="ARBA" id="ARBA00023136"/>
    </source>
</evidence>
<proteinExistence type="predicted"/>